<dbReference type="Pfam" id="PF11436">
    <property type="entry name" value="DUF3199"/>
    <property type="match status" value="1"/>
</dbReference>
<dbReference type="InterPro" id="IPR036558">
    <property type="entry name" value="YqbG-like_sf"/>
</dbReference>
<dbReference type="Proteomes" id="UP000324326">
    <property type="component" value="Unassembled WGS sequence"/>
</dbReference>
<accession>A0A5M8S4X6</accession>
<dbReference type="EMBL" id="QSND01000001">
    <property type="protein sequence ID" value="KAA6453212.1"/>
    <property type="molecule type" value="Genomic_DNA"/>
</dbReference>
<gene>
    <name evidence="1" type="ORF">DX927_03125</name>
</gene>
<dbReference type="STRING" id="1925020.BTA30_15775"/>
<sequence length="124" mass="14226">MLITPDEIIQYSVFEAVKNRPPELLNRDIVEAEADVQQMTGHRFTDEKYHPLPEKARLALLQLAQYYALKNGDESLLKGYKSEKLGDYSYTLSDGGGIVKPDVYKLLEEYILDYESARLKVRAI</sequence>
<comment type="caution">
    <text evidence="1">The sequence shown here is derived from an EMBL/GenBank/DDBJ whole genome shotgun (WGS) entry which is preliminary data.</text>
</comment>
<dbReference type="CDD" id="cd08053">
    <property type="entry name" value="Yqbg"/>
    <property type="match status" value="1"/>
</dbReference>
<dbReference type="SUPFAM" id="SSF116915">
    <property type="entry name" value="Hypothetical protein YqbG"/>
    <property type="match status" value="1"/>
</dbReference>
<dbReference type="InterPro" id="IPR013514">
    <property type="entry name" value="DUF3199_YqbG"/>
</dbReference>
<dbReference type="RefSeq" id="WP_148956293.1">
    <property type="nucleotide sequence ID" value="NZ_CM125431.1"/>
</dbReference>
<dbReference type="Gene3D" id="1.10.3230.10">
    <property type="entry name" value="YqbG-like"/>
    <property type="match status" value="1"/>
</dbReference>
<protein>
    <submittedName>
        <fullName evidence="1">DUF3199 family protein</fullName>
    </submittedName>
</protein>
<dbReference type="AlphaFoldDB" id="A0A5M8S4X6"/>
<name>A0A5M8S4X6_9BACI</name>
<reference evidence="1 2" key="1">
    <citation type="submission" date="2018-08" db="EMBL/GenBank/DDBJ databases">
        <title>Bacillus phenotypic plasticity.</title>
        <authorList>
            <person name="Hurtado E."/>
        </authorList>
    </citation>
    <scope>NUCLEOTIDE SEQUENCE [LARGE SCALE GENOMIC DNA]</scope>
    <source>
        <strain evidence="1 2">427</strain>
    </source>
</reference>
<evidence type="ECO:0000313" key="2">
    <source>
        <dbReference type="Proteomes" id="UP000324326"/>
    </source>
</evidence>
<organism evidence="1 2">
    <name type="scientific">Bacillus swezeyi</name>
    <dbReference type="NCBI Taxonomy" id="1925020"/>
    <lineage>
        <taxon>Bacteria</taxon>
        <taxon>Bacillati</taxon>
        <taxon>Bacillota</taxon>
        <taxon>Bacilli</taxon>
        <taxon>Bacillales</taxon>
        <taxon>Bacillaceae</taxon>
        <taxon>Bacillus</taxon>
    </lineage>
</organism>
<evidence type="ECO:0000313" key="1">
    <source>
        <dbReference type="EMBL" id="KAA6453212.1"/>
    </source>
</evidence>
<proteinExistence type="predicted"/>